<proteinExistence type="predicted"/>
<evidence type="ECO:0000313" key="2">
    <source>
        <dbReference type="EMBL" id="GAA3743660.1"/>
    </source>
</evidence>
<evidence type="ECO:0000256" key="1">
    <source>
        <dbReference type="SAM" id="Phobius"/>
    </source>
</evidence>
<feature type="transmembrane region" description="Helical" evidence="1">
    <location>
        <begin position="104"/>
        <end position="126"/>
    </location>
</feature>
<dbReference type="EMBL" id="BAABDD010000009">
    <property type="protein sequence ID" value="GAA3743660.1"/>
    <property type="molecule type" value="Genomic_DNA"/>
</dbReference>
<dbReference type="InterPro" id="IPR021218">
    <property type="entry name" value="DUF2784"/>
</dbReference>
<dbReference type="Proteomes" id="UP001500908">
    <property type="component" value="Unassembled WGS sequence"/>
</dbReference>
<organism evidence="2 3">
    <name type="scientific">Salinactinospora qingdaonensis</name>
    <dbReference type="NCBI Taxonomy" id="702744"/>
    <lineage>
        <taxon>Bacteria</taxon>
        <taxon>Bacillati</taxon>
        <taxon>Actinomycetota</taxon>
        <taxon>Actinomycetes</taxon>
        <taxon>Streptosporangiales</taxon>
        <taxon>Nocardiopsidaceae</taxon>
        <taxon>Salinactinospora</taxon>
    </lineage>
</organism>
<keyword evidence="3" id="KW-1185">Reference proteome</keyword>
<feature type="transmembrane region" description="Helical" evidence="1">
    <location>
        <begin position="12"/>
        <end position="39"/>
    </location>
</feature>
<keyword evidence="1" id="KW-0812">Transmembrane</keyword>
<keyword evidence="1" id="KW-0472">Membrane</keyword>
<evidence type="ECO:0000313" key="3">
    <source>
        <dbReference type="Proteomes" id="UP001500908"/>
    </source>
</evidence>
<evidence type="ECO:0008006" key="4">
    <source>
        <dbReference type="Google" id="ProtNLM"/>
    </source>
</evidence>
<accession>A0ABP7FQI6</accession>
<gene>
    <name evidence="2" type="ORF">GCM10022402_24190</name>
</gene>
<keyword evidence="1" id="KW-1133">Transmembrane helix</keyword>
<protein>
    <recommendedName>
        <fullName evidence="4">DUF2784 domain-containing protein</fullName>
    </recommendedName>
</protein>
<comment type="caution">
    <text evidence="2">The sequence shown here is derived from an EMBL/GenBank/DDBJ whole genome shotgun (WGS) entry which is preliminary data.</text>
</comment>
<reference evidence="3" key="1">
    <citation type="journal article" date="2019" name="Int. J. Syst. Evol. Microbiol.">
        <title>The Global Catalogue of Microorganisms (GCM) 10K type strain sequencing project: providing services to taxonomists for standard genome sequencing and annotation.</title>
        <authorList>
            <consortium name="The Broad Institute Genomics Platform"/>
            <consortium name="The Broad Institute Genome Sequencing Center for Infectious Disease"/>
            <person name="Wu L."/>
            <person name="Ma J."/>
        </authorList>
    </citation>
    <scope>NUCLEOTIDE SEQUENCE [LARGE SCALE GENOMIC DNA]</scope>
    <source>
        <strain evidence="3">JCM 17137</strain>
    </source>
</reference>
<name>A0ABP7FQI6_9ACTN</name>
<feature type="transmembrane region" description="Helical" evidence="1">
    <location>
        <begin position="45"/>
        <end position="69"/>
    </location>
</feature>
<sequence>MRKPGRYSRNMGYRVLADAAAVAHFSFLVYVLLGGFLAWKWPRAFWPHLACAAYGLGIVVIGWTCPLTYVENWARMRAGEAGLHPGGFIDHYLTGVIYPEQHLLLVQVLVGVVVAVSWGGVVLRLVNSRSRRERSVLHR</sequence>
<dbReference type="Pfam" id="PF10861">
    <property type="entry name" value="DUF2784"/>
    <property type="match status" value="1"/>
</dbReference>